<dbReference type="InterPro" id="IPR008727">
    <property type="entry name" value="PAAR_motif"/>
</dbReference>
<dbReference type="EMBL" id="DRVT01000034">
    <property type="protein sequence ID" value="HHI49089.1"/>
    <property type="molecule type" value="Genomic_DNA"/>
</dbReference>
<reference evidence="1" key="1">
    <citation type="journal article" date="2020" name="mSystems">
        <title>Genome- and Community-Level Interaction Insights into Carbon Utilization and Element Cycling Functions of Hydrothermarchaeota in Hydrothermal Sediment.</title>
        <authorList>
            <person name="Zhou Z."/>
            <person name="Liu Y."/>
            <person name="Xu W."/>
            <person name="Pan J."/>
            <person name="Luo Z.H."/>
            <person name="Li M."/>
        </authorList>
    </citation>
    <scope>NUCLEOTIDE SEQUENCE [LARGE SCALE GENOMIC DNA]</scope>
    <source>
        <strain evidence="1">SpSt-1038</strain>
    </source>
</reference>
<evidence type="ECO:0000313" key="1">
    <source>
        <dbReference type="EMBL" id="HHI49089.1"/>
    </source>
</evidence>
<organism evidence="1">
    <name type="scientific">Candidatus Methanosuratincola petrocarbonis</name>
    <name type="common">ex Vanwonterghem et al. 2016</name>
    <dbReference type="NCBI Taxonomy" id="1867261"/>
    <lineage>
        <taxon>Archaea</taxon>
        <taxon>Thermoproteota</taxon>
        <taxon>Methanosuratincolia</taxon>
        <taxon>Candidatus Methanomethylicales</taxon>
        <taxon>Candidatus Methanomethylicaceae</taxon>
        <taxon>Candidatus Methanosuratincola (ex Vanwonterghem et al. 2016)</taxon>
    </lineage>
</organism>
<sequence length="131" mass="13069">MGSIAAKLGDFVNATDVHMVMMPSPGGPVPVFVSLPFLGPIAEQVSKDVFIGGLPAATVGSVAINTSPHIAPPPGTFAKPPSNKAQIVDGSKSVLINGKPAARAGDPALTCNDPVDMPVGTVVATGNVFIG</sequence>
<dbReference type="Gene3D" id="2.60.200.60">
    <property type="match status" value="1"/>
</dbReference>
<dbReference type="AlphaFoldDB" id="A0A7J3UZS8"/>
<gene>
    <name evidence="1" type="ORF">ENL91_02840</name>
</gene>
<comment type="caution">
    <text evidence="1">The sequence shown here is derived from an EMBL/GenBank/DDBJ whole genome shotgun (WGS) entry which is preliminary data.</text>
</comment>
<dbReference type="CDD" id="cd14740">
    <property type="entry name" value="PAAR_4"/>
    <property type="match status" value="1"/>
</dbReference>
<name>A0A7J3UZS8_9CREN</name>
<proteinExistence type="predicted"/>
<dbReference type="Pfam" id="PF05488">
    <property type="entry name" value="PAAR_motif"/>
    <property type="match status" value="1"/>
</dbReference>
<protein>
    <recommendedName>
        <fullName evidence="2">PAAR motif protein</fullName>
    </recommendedName>
</protein>
<evidence type="ECO:0008006" key="2">
    <source>
        <dbReference type="Google" id="ProtNLM"/>
    </source>
</evidence>
<accession>A0A7J3UZS8</accession>